<dbReference type="EMBL" id="JASPKY010000179">
    <property type="protein sequence ID" value="KAK9727405.1"/>
    <property type="molecule type" value="Genomic_DNA"/>
</dbReference>
<dbReference type="AlphaFoldDB" id="A0AAW1L2W9"/>
<dbReference type="Proteomes" id="UP001458880">
    <property type="component" value="Unassembled WGS sequence"/>
</dbReference>
<proteinExistence type="predicted"/>
<protein>
    <submittedName>
        <fullName evidence="1">Uncharacterized protein</fullName>
    </submittedName>
</protein>
<evidence type="ECO:0000313" key="2">
    <source>
        <dbReference type="Proteomes" id="UP001458880"/>
    </source>
</evidence>
<gene>
    <name evidence="1" type="ORF">QE152_g19176</name>
</gene>
<reference evidence="1 2" key="1">
    <citation type="journal article" date="2024" name="BMC Genomics">
        <title>De novo assembly and annotation of Popillia japonica's genome with initial clues to its potential as an invasive pest.</title>
        <authorList>
            <person name="Cucini C."/>
            <person name="Boschi S."/>
            <person name="Funari R."/>
            <person name="Cardaioli E."/>
            <person name="Iannotti N."/>
            <person name="Marturano G."/>
            <person name="Paoli F."/>
            <person name="Bruttini M."/>
            <person name="Carapelli A."/>
            <person name="Frati F."/>
            <person name="Nardi F."/>
        </authorList>
    </citation>
    <scope>NUCLEOTIDE SEQUENCE [LARGE SCALE GENOMIC DNA]</scope>
    <source>
        <strain evidence="1">DMR45628</strain>
    </source>
</reference>
<accession>A0AAW1L2W9</accession>
<name>A0AAW1L2W9_POPJA</name>
<sequence length="70" mass="8110">MNALFETLIQEQKKKNLQFVDQIAEEVAKKSKRKLEGTRDEVVEHASLMKYVAETQKLINQTTEGQKSRC</sequence>
<evidence type="ECO:0000313" key="1">
    <source>
        <dbReference type="EMBL" id="KAK9727405.1"/>
    </source>
</evidence>
<keyword evidence="2" id="KW-1185">Reference proteome</keyword>
<organism evidence="1 2">
    <name type="scientific">Popillia japonica</name>
    <name type="common">Japanese beetle</name>
    <dbReference type="NCBI Taxonomy" id="7064"/>
    <lineage>
        <taxon>Eukaryota</taxon>
        <taxon>Metazoa</taxon>
        <taxon>Ecdysozoa</taxon>
        <taxon>Arthropoda</taxon>
        <taxon>Hexapoda</taxon>
        <taxon>Insecta</taxon>
        <taxon>Pterygota</taxon>
        <taxon>Neoptera</taxon>
        <taxon>Endopterygota</taxon>
        <taxon>Coleoptera</taxon>
        <taxon>Polyphaga</taxon>
        <taxon>Scarabaeiformia</taxon>
        <taxon>Scarabaeidae</taxon>
        <taxon>Rutelinae</taxon>
        <taxon>Popillia</taxon>
    </lineage>
</organism>
<comment type="caution">
    <text evidence="1">The sequence shown here is derived from an EMBL/GenBank/DDBJ whole genome shotgun (WGS) entry which is preliminary data.</text>
</comment>